<evidence type="ECO:0000259" key="1">
    <source>
        <dbReference type="Pfam" id="PF01890"/>
    </source>
</evidence>
<gene>
    <name evidence="2" type="ordered locus">Hhal_1345</name>
</gene>
<dbReference type="Pfam" id="PF01890">
    <property type="entry name" value="CbiG_C"/>
    <property type="match status" value="1"/>
</dbReference>
<proteinExistence type="predicted"/>
<dbReference type="SUPFAM" id="SSF159664">
    <property type="entry name" value="CobE/GbiG C-terminal domain-like"/>
    <property type="match status" value="1"/>
</dbReference>
<dbReference type="InterPro" id="IPR052553">
    <property type="entry name" value="CbiG_hydrolase"/>
</dbReference>
<dbReference type="RefSeq" id="WP_011814134.1">
    <property type="nucleotide sequence ID" value="NC_008789.1"/>
</dbReference>
<organism evidence="2 3">
    <name type="scientific">Halorhodospira halophila (strain DSM 244 / SL1)</name>
    <name type="common">Ectothiorhodospira halophila (strain DSM 244 / SL1)</name>
    <dbReference type="NCBI Taxonomy" id="349124"/>
    <lineage>
        <taxon>Bacteria</taxon>
        <taxon>Pseudomonadati</taxon>
        <taxon>Pseudomonadota</taxon>
        <taxon>Gammaproteobacteria</taxon>
        <taxon>Chromatiales</taxon>
        <taxon>Ectothiorhodospiraceae</taxon>
        <taxon>Halorhodospira</taxon>
    </lineage>
</organism>
<dbReference type="AlphaFoldDB" id="A1WWQ0"/>
<dbReference type="KEGG" id="hha:Hhal_1345"/>
<dbReference type="GO" id="GO:0009236">
    <property type="term" value="P:cobalamin biosynthetic process"/>
    <property type="evidence" value="ECO:0007669"/>
    <property type="project" value="InterPro"/>
</dbReference>
<dbReference type="STRING" id="349124.Hhal_1345"/>
<protein>
    <submittedName>
        <fullName evidence="2">Cobalamin (Vitamin B12) biosynthesis CbiG protein</fullName>
    </submittedName>
</protein>
<dbReference type="PANTHER" id="PTHR37477">
    <property type="entry name" value="COBALT-PRECORRIN-5A HYDROLASE"/>
    <property type="match status" value="1"/>
</dbReference>
<dbReference type="HOGENOM" id="CLU_087913_0_2_6"/>
<reference evidence="3" key="1">
    <citation type="submission" date="2006-12" db="EMBL/GenBank/DDBJ databases">
        <title>Complete sequence of Halorhodospira halophila SL1.</title>
        <authorList>
            <consortium name="US DOE Joint Genome Institute"/>
            <person name="Copeland A."/>
            <person name="Lucas S."/>
            <person name="Lapidus A."/>
            <person name="Barry K."/>
            <person name="Detter J.C."/>
            <person name="Glavina del Rio T."/>
            <person name="Hammon N."/>
            <person name="Israni S."/>
            <person name="Dalin E."/>
            <person name="Tice H."/>
            <person name="Pitluck S."/>
            <person name="Saunders E."/>
            <person name="Brettin T."/>
            <person name="Bruce D."/>
            <person name="Han C."/>
            <person name="Tapia R."/>
            <person name="Schmutz J."/>
            <person name="Larimer F."/>
            <person name="Land M."/>
            <person name="Hauser L."/>
            <person name="Kyrpides N."/>
            <person name="Mikhailova N."/>
            <person name="Hoff W."/>
            <person name="Richardson P."/>
        </authorList>
    </citation>
    <scope>NUCLEOTIDE SEQUENCE [LARGE SCALE GENOMIC DNA]</scope>
    <source>
        <strain evidence="3">DSM 244 / SL1</strain>
    </source>
</reference>
<feature type="domain" description="CobE/GbiG C-terminal" evidence="1">
    <location>
        <begin position="4"/>
        <end position="128"/>
    </location>
</feature>
<evidence type="ECO:0000313" key="3">
    <source>
        <dbReference type="Proteomes" id="UP000000647"/>
    </source>
</evidence>
<dbReference type="OrthoDB" id="5795649at2"/>
<reference evidence="2 3" key="2">
    <citation type="journal article" date="2013" name="Stand. Genomic Sci.">
        <title>Complete genome sequence of Halorhodospira halophila SL1.</title>
        <authorList>
            <person name="Challacombe J.F."/>
            <person name="Majid S."/>
            <person name="Deole R."/>
            <person name="Brettin T.S."/>
            <person name="Bruce D."/>
            <person name="Delano S.F."/>
            <person name="Detter J.C."/>
            <person name="Gleasner C.D."/>
            <person name="Han C.S."/>
            <person name="Misra M."/>
            <person name="Reitenga K.G."/>
            <person name="Mikhailova N."/>
            <person name="Woyke T."/>
            <person name="Pitluck S."/>
            <person name="Nolan M."/>
            <person name="Land M.L."/>
            <person name="Saunders E."/>
            <person name="Tapia R."/>
            <person name="Lapidus A."/>
            <person name="Ivanova N."/>
            <person name="Hoff W.D."/>
        </authorList>
    </citation>
    <scope>NUCLEOTIDE SEQUENCE [LARGE SCALE GENOMIC DNA]</scope>
    <source>
        <strain evidence="3">DSM 244 / SL1</strain>
    </source>
</reference>
<dbReference type="InterPro" id="IPR002750">
    <property type="entry name" value="CobE/GbiG_C"/>
</dbReference>
<evidence type="ECO:0000313" key="2">
    <source>
        <dbReference type="EMBL" id="ABM62112.1"/>
    </source>
</evidence>
<name>A1WWQ0_HALHL</name>
<accession>A1WWQ0</accession>
<dbReference type="Proteomes" id="UP000000647">
    <property type="component" value="Chromosome"/>
</dbReference>
<keyword evidence="3" id="KW-1185">Reference proteome</keyword>
<dbReference type="InterPro" id="IPR036518">
    <property type="entry name" value="CobE/GbiG_C_sf"/>
</dbReference>
<dbReference type="Gene3D" id="3.30.420.180">
    <property type="entry name" value="CobE/GbiG C-terminal domain"/>
    <property type="match status" value="1"/>
</dbReference>
<dbReference type="PANTHER" id="PTHR37477:SF1">
    <property type="entry name" value="COBALT-PRECORRIN-5A HYDROLASE"/>
    <property type="match status" value="1"/>
</dbReference>
<sequence length="132" mass="13844">MVRVVVGIGCDRGTATETVTAAVSAALAEAGLCAADVVALASIDLKRDEPALHALARVHGWPLVFYPATQLAAIPVPHPSEVVRHHTGTPAVAEAAALCRAHADSADLIIEKRRWRGEDGRNATVSIARLNE</sequence>
<dbReference type="eggNOG" id="COG2073">
    <property type="taxonomic scope" value="Bacteria"/>
</dbReference>
<dbReference type="EMBL" id="CP000544">
    <property type="protein sequence ID" value="ABM62112.1"/>
    <property type="molecule type" value="Genomic_DNA"/>
</dbReference>